<gene>
    <name evidence="2" type="ORF">VP01_941g3</name>
</gene>
<keyword evidence="1" id="KW-0472">Membrane</keyword>
<dbReference type="EMBL" id="LAVV01015071">
    <property type="protein sequence ID" value="KNZ44183.1"/>
    <property type="molecule type" value="Genomic_DNA"/>
</dbReference>
<dbReference type="AlphaFoldDB" id="A0A0L6U6N2"/>
<feature type="transmembrane region" description="Helical" evidence="1">
    <location>
        <begin position="84"/>
        <end position="102"/>
    </location>
</feature>
<name>A0A0L6U6N2_9BASI</name>
<keyword evidence="1" id="KW-1133">Transmembrane helix</keyword>
<accession>A0A0L6U6N2</accession>
<keyword evidence="3" id="KW-1185">Reference proteome</keyword>
<evidence type="ECO:0000256" key="1">
    <source>
        <dbReference type="SAM" id="Phobius"/>
    </source>
</evidence>
<evidence type="ECO:0000313" key="2">
    <source>
        <dbReference type="EMBL" id="KNZ44183.1"/>
    </source>
</evidence>
<dbReference type="VEuPathDB" id="FungiDB:VP01_941g3"/>
<comment type="caution">
    <text evidence="2">The sequence shown here is derived from an EMBL/GenBank/DDBJ whole genome shotgun (WGS) entry which is preliminary data.</text>
</comment>
<organism evidence="2 3">
    <name type="scientific">Puccinia sorghi</name>
    <dbReference type="NCBI Taxonomy" id="27349"/>
    <lineage>
        <taxon>Eukaryota</taxon>
        <taxon>Fungi</taxon>
        <taxon>Dikarya</taxon>
        <taxon>Basidiomycota</taxon>
        <taxon>Pucciniomycotina</taxon>
        <taxon>Pucciniomycetes</taxon>
        <taxon>Pucciniales</taxon>
        <taxon>Pucciniaceae</taxon>
        <taxon>Puccinia</taxon>
    </lineage>
</organism>
<proteinExistence type="predicted"/>
<protein>
    <submittedName>
        <fullName evidence="2">Uncharacterized protein</fullName>
    </submittedName>
</protein>
<keyword evidence="1" id="KW-0812">Transmembrane</keyword>
<evidence type="ECO:0000313" key="3">
    <source>
        <dbReference type="Proteomes" id="UP000037035"/>
    </source>
</evidence>
<reference evidence="2 3" key="1">
    <citation type="submission" date="2015-08" db="EMBL/GenBank/DDBJ databases">
        <title>Next Generation Sequencing and Analysis of the Genome of Puccinia sorghi L Schw, the Causal Agent of Maize Common Rust.</title>
        <authorList>
            <person name="Rochi L."/>
            <person name="Burguener G."/>
            <person name="Darino M."/>
            <person name="Turjanski A."/>
            <person name="Kreff E."/>
            <person name="Dieguez M.J."/>
            <person name="Sacco F."/>
        </authorList>
    </citation>
    <scope>NUCLEOTIDE SEQUENCE [LARGE SCALE GENOMIC DNA]</scope>
    <source>
        <strain evidence="2 3">RO10H11247</strain>
    </source>
</reference>
<dbReference type="Proteomes" id="UP000037035">
    <property type="component" value="Unassembled WGS sequence"/>
</dbReference>
<sequence length="382" mass="43549">MRTSVCSICTRDTVVLPLSASEAFFNIKRCLALLRFSCQAFSLPDSGQEELSSSYLHIFHLVSSIEADTCNHLLRMKKGKRKNFKWKFLAYVLFYMLTFIRLGRRLVCSFFGGMKHVMHPFEVFIHCFWAASRIIARHSNLVEFIFSLKWLQTQVFFTGLAGSIGVVAWKPITWISGLRYEVLTGFIQRGKNRNIHNQSRNDLEKEFGTVIELDSKIEATTQVSKTTRFAQTMKNKILSYSWFSLNDLELITKILIIKDMKILRVSLPSLPPACSTPLHKGLKCNACPLAQEPFFFIPSRRIGQNEGKNLASPPFWFLIHHNLAVFASPAIKSGVSHLLECHLISSCWSPAFLHPLVFILCLACYFSPVLTKIGDQNQACQR</sequence>